<sequence>LTAFILLIYITAFILPSKIEEILINQYPEYNLV</sequence>
<evidence type="ECO:0000313" key="1">
    <source>
        <dbReference type="EMBL" id="VAW20960.1"/>
    </source>
</evidence>
<proteinExistence type="predicted"/>
<protein>
    <submittedName>
        <fullName evidence="1">Uncharacterized protein</fullName>
    </submittedName>
</protein>
<accession>A0A3B0TW17</accession>
<gene>
    <name evidence="1" type="ORF">MNBD_BACTEROID04-828</name>
</gene>
<reference evidence="1" key="1">
    <citation type="submission" date="2018-06" db="EMBL/GenBank/DDBJ databases">
        <authorList>
            <person name="Zhirakovskaya E."/>
        </authorList>
    </citation>
    <scope>NUCLEOTIDE SEQUENCE</scope>
</reference>
<dbReference type="EMBL" id="UOER01000079">
    <property type="protein sequence ID" value="VAW20960.1"/>
    <property type="molecule type" value="Genomic_DNA"/>
</dbReference>
<feature type="non-terminal residue" evidence="1">
    <location>
        <position position="1"/>
    </location>
</feature>
<name>A0A3B0TW17_9ZZZZ</name>
<dbReference type="AlphaFoldDB" id="A0A3B0TW17"/>
<organism evidence="1">
    <name type="scientific">hydrothermal vent metagenome</name>
    <dbReference type="NCBI Taxonomy" id="652676"/>
    <lineage>
        <taxon>unclassified sequences</taxon>
        <taxon>metagenomes</taxon>
        <taxon>ecological metagenomes</taxon>
    </lineage>
</organism>